<keyword evidence="6" id="KW-1015">Disulfide bond</keyword>
<dbReference type="InterPro" id="IPR036179">
    <property type="entry name" value="Ig-like_dom_sf"/>
</dbReference>
<keyword evidence="3" id="KW-0677">Repeat</keyword>
<feature type="region of interest" description="Disordered" evidence="8">
    <location>
        <begin position="750"/>
        <end position="837"/>
    </location>
</feature>
<keyword evidence="5 9" id="KW-0472">Membrane</keyword>
<comment type="subcellular location">
    <subcellularLocation>
        <location evidence="1">Membrane</location>
    </subcellularLocation>
</comment>
<proteinExistence type="predicted"/>
<evidence type="ECO:0000256" key="8">
    <source>
        <dbReference type="SAM" id="MobiDB-lite"/>
    </source>
</evidence>
<feature type="region of interest" description="Disordered" evidence="8">
    <location>
        <begin position="475"/>
        <end position="495"/>
    </location>
</feature>
<dbReference type="Pfam" id="PF08205">
    <property type="entry name" value="C2-set_2"/>
    <property type="match status" value="1"/>
</dbReference>
<dbReference type="GO" id="GO:0005912">
    <property type="term" value="C:adherens junction"/>
    <property type="evidence" value="ECO:0007669"/>
    <property type="project" value="TreeGrafter"/>
</dbReference>
<dbReference type="EMBL" id="CCAG010010448">
    <property type="status" value="NOT_ANNOTATED_CDS"/>
    <property type="molecule type" value="Genomic_DNA"/>
</dbReference>
<dbReference type="InterPro" id="IPR051427">
    <property type="entry name" value="Nectin/Nectin-like"/>
</dbReference>
<dbReference type="EMBL" id="CCAG010010449">
    <property type="status" value="NOT_ANNOTATED_CDS"/>
    <property type="molecule type" value="Genomic_DNA"/>
</dbReference>
<evidence type="ECO:0000256" key="9">
    <source>
        <dbReference type="SAM" id="Phobius"/>
    </source>
</evidence>
<keyword evidence="9" id="KW-1133">Transmembrane helix</keyword>
<dbReference type="InterPro" id="IPR007110">
    <property type="entry name" value="Ig-like_dom"/>
</dbReference>
<reference evidence="11" key="1">
    <citation type="submission" date="2020-05" db="UniProtKB">
        <authorList>
            <consortium name="EnsemblMetazoa"/>
        </authorList>
    </citation>
    <scope>IDENTIFICATION</scope>
    <source>
        <strain evidence="11">Yale</strain>
    </source>
</reference>
<evidence type="ECO:0000256" key="5">
    <source>
        <dbReference type="ARBA" id="ARBA00023136"/>
    </source>
</evidence>
<feature type="compositionally biased region" description="Low complexity" evidence="8">
    <location>
        <begin position="821"/>
        <end position="837"/>
    </location>
</feature>
<feature type="compositionally biased region" description="Polar residues" evidence="8">
    <location>
        <begin position="516"/>
        <end position="537"/>
    </location>
</feature>
<evidence type="ECO:0000313" key="11">
    <source>
        <dbReference type="EnsemblMetazoa" id="GMOY009174-PA"/>
    </source>
</evidence>
<dbReference type="VEuPathDB" id="VectorBase:GMOY009174"/>
<feature type="compositionally biased region" description="Basic and acidic residues" evidence="8">
    <location>
        <begin position="443"/>
        <end position="453"/>
    </location>
</feature>
<accession>A0A1B0G781</accession>
<dbReference type="PANTHER" id="PTHR23277:SF108">
    <property type="entry name" value="FASCICLIN-3"/>
    <property type="match status" value="1"/>
</dbReference>
<dbReference type="InterPro" id="IPR013162">
    <property type="entry name" value="CD80_C2-set"/>
</dbReference>
<dbReference type="GO" id="GO:0007156">
    <property type="term" value="P:homophilic cell adhesion via plasma membrane adhesion molecules"/>
    <property type="evidence" value="ECO:0007669"/>
    <property type="project" value="TreeGrafter"/>
</dbReference>
<feature type="compositionally biased region" description="Basic and acidic residues" evidence="8">
    <location>
        <begin position="419"/>
        <end position="434"/>
    </location>
</feature>
<sequence length="837" mass="91662">MAAAYSAAIATAAAAAAAAATKPIKVNSLARAQVNVEPNTAVLNEGAQQDLLCRYGRPITYCRIEIPGETKIFNLSPDWDKTPGFIYNGKGLQAGECGVRIEHVKAINNGQVKCNLGVEGEELSGTIDLVVALRPKQPLVELITKPDREGYFNEGSKFQARCIVRDGRPVANITWLLDNGPAAKRVGQLEVLASPRENGLELFTAIQDIQWDIAAEDNGRRLVCRSHHQTDPDNVPPQEGAYTLLVRYSPLRMPETLVYGLYLEHTVKVNMTIRANPAPVIEWAIDGNVIRQGEQNGRFSAFEPEYLGHDFYNVTLVIAGLTLEDTTKIYTMRATNALGSTDYTVRISSSATPPSAGLEIGAIVGIVVALAVLVLIVLLVLFARATGRWCFAGATLNTDIGPDSEAQINPQLNDEFDGREFNNGAEHIDTREQTEEPTPPVTDKLESQKKADIKSNTAKTTIISGTDINNTITATNGTSHNVETKTNTSHGGQSVALLETPNGVTIIERNGTEVTSAMSGQNRQSNDVQIRNHSQTGNDEDDSFEYATDRESSVYNPTTQPLRNVMAAAGGRNSQRSNNNDSDSSELLTKGNQLGIPESRFSRWIPKDQREILEKQAKLKQKIFFMFSAQKLFTLKKKILLIFQYLSTTKTKQTPLKNPNSSDTESADVRATSTATATTAAVSEVGTVPAASVHAHNDNASSFNNFGRKFEAAKRLPHAFTALFKRLHERDSSSEKRKDTELMVNETDGVTATTDRVQQQQTSGPNNGANANGNDNQSKEDKQLVYAELVLKPSENSEPLPPKSSTEYAEIVYVQKPKGEQQQLQQQQQQQHQQNKK</sequence>
<keyword evidence="12" id="KW-1185">Reference proteome</keyword>
<dbReference type="PANTHER" id="PTHR23277">
    <property type="entry name" value="NECTIN-RELATED"/>
    <property type="match status" value="1"/>
</dbReference>
<dbReference type="PROSITE" id="PS50835">
    <property type="entry name" value="IG_LIKE"/>
    <property type="match status" value="1"/>
</dbReference>
<feature type="compositionally biased region" description="Low complexity" evidence="8">
    <location>
        <begin position="766"/>
        <end position="776"/>
    </location>
</feature>
<evidence type="ECO:0000256" key="4">
    <source>
        <dbReference type="ARBA" id="ARBA00022889"/>
    </source>
</evidence>
<dbReference type="STRING" id="37546.A0A1B0G781"/>
<evidence type="ECO:0000256" key="1">
    <source>
        <dbReference type="ARBA" id="ARBA00004370"/>
    </source>
</evidence>
<dbReference type="Pfam" id="PF07679">
    <property type="entry name" value="I-set"/>
    <property type="match status" value="1"/>
</dbReference>
<dbReference type="Proteomes" id="UP000092444">
    <property type="component" value="Unassembled WGS sequence"/>
</dbReference>
<evidence type="ECO:0000256" key="3">
    <source>
        <dbReference type="ARBA" id="ARBA00022737"/>
    </source>
</evidence>
<feature type="compositionally biased region" description="Polar residues" evidence="8">
    <location>
        <begin position="475"/>
        <end position="492"/>
    </location>
</feature>
<feature type="compositionally biased region" description="Polar residues" evidence="8">
    <location>
        <begin position="750"/>
        <end position="765"/>
    </location>
</feature>
<dbReference type="SUPFAM" id="SSF48726">
    <property type="entry name" value="Immunoglobulin"/>
    <property type="match status" value="1"/>
</dbReference>
<protein>
    <recommendedName>
        <fullName evidence="10">Ig-like domain-containing protein</fullName>
    </recommendedName>
</protein>
<evidence type="ECO:0000259" key="10">
    <source>
        <dbReference type="PROSITE" id="PS50835"/>
    </source>
</evidence>
<organism evidence="11 12">
    <name type="scientific">Glossina morsitans morsitans</name>
    <name type="common">Savannah tsetse fly</name>
    <dbReference type="NCBI Taxonomy" id="37546"/>
    <lineage>
        <taxon>Eukaryota</taxon>
        <taxon>Metazoa</taxon>
        <taxon>Ecdysozoa</taxon>
        <taxon>Arthropoda</taxon>
        <taxon>Hexapoda</taxon>
        <taxon>Insecta</taxon>
        <taxon>Pterygota</taxon>
        <taxon>Neoptera</taxon>
        <taxon>Endopterygota</taxon>
        <taxon>Diptera</taxon>
        <taxon>Brachycera</taxon>
        <taxon>Muscomorpha</taxon>
        <taxon>Hippoboscoidea</taxon>
        <taxon>Glossinidae</taxon>
        <taxon>Glossina</taxon>
    </lineage>
</organism>
<keyword evidence="4" id="KW-0130">Cell adhesion</keyword>
<feature type="region of interest" description="Disordered" evidence="8">
    <location>
        <begin position="516"/>
        <end position="544"/>
    </location>
</feature>
<evidence type="ECO:0000256" key="6">
    <source>
        <dbReference type="ARBA" id="ARBA00023157"/>
    </source>
</evidence>
<dbReference type="InterPro" id="IPR013783">
    <property type="entry name" value="Ig-like_fold"/>
</dbReference>
<evidence type="ECO:0000256" key="7">
    <source>
        <dbReference type="ARBA" id="ARBA00023180"/>
    </source>
</evidence>
<feature type="region of interest" description="Disordered" evidence="8">
    <location>
        <begin position="419"/>
        <end position="454"/>
    </location>
</feature>
<dbReference type="GO" id="GO:0007157">
    <property type="term" value="P:heterophilic cell-cell adhesion via plasma membrane cell adhesion molecules"/>
    <property type="evidence" value="ECO:0007669"/>
    <property type="project" value="TreeGrafter"/>
</dbReference>
<dbReference type="AlphaFoldDB" id="A0A1B0G781"/>
<keyword evidence="7" id="KW-0325">Glycoprotein</keyword>
<feature type="region of interest" description="Disordered" evidence="8">
    <location>
        <begin position="569"/>
        <end position="592"/>
    </location>
</feature>
<feature type="compositionally biased region" description="Low complexity" evidence="8">
    <location>
        <begin position="572"/>
        <end position="582"/>
    </location>
</feature>
<feature type="domain" description="Ig-like" evidence="10">
    <location>
        <begin position="138"/>
        <end position="236"/>
    </location>
</feature>
<keyword evidence="2" id="KW-0732">Signal</keyword>
<dbReference type="EMBL" id="CCAG010010450">
    <property type="status" value="NOT_ANNOTATED_CDS"/>
    <property type="molecule type" value="Genomic_DNA"/>
</dbReference>
<dbReference type="InterPro" id="IPR013098">
    <property type="entry name" value="Ig_I-set"/>
</dbReference>
<dbReference type="EMBL" id="CCAG010010447">
    <property type="status" value="NOT_ANNOTATED_CDS"/>
    <property type="molecule type" value="Genomic_DNA"/>
</dbReference>
<evidence type="ECO:0000256" key="2">
    <source>
        <dbReference type="ARBA" id="ARBA00022729"/>
    </source>
</evidence>
<feature type="transmembrane region" description="Helical" evidence="9">
    <location>
        <begin position="360"/>
        <end position="382"/>
    </location>
</feature>
<keyword evidence="9" id="KW-0812">Transmembrane</keyword>
<name>A0A1B0G781_GLOMM</name>
<dbReference type="GO" id="GO:0016020">
    <property type="term" value="C:membrane"/>
    <property type="evidence" value="ECO:0007669"/>
    <property type="project" value="UniProtKB-SubCell"/>
</dbReference>
<dbReference type="Gene3D" id="2.60.40.10">
    <property type="entry name" value="Immunoglobulins"/>
    <property type="match status" value="2"/>
</dbReference>
<evidence type="ECO:0000313" key="12">
    <source>
        <dbReference type="Proteomes" id="UP000092444"/>
    </source>
</evidence>
<dbReference type="EnsemblMetazoa" id="GMOY009174-RA">
    <property type="protein sequence ID" value="GMOY009174-PA"/>
    <property type="gene ID" value="GMOY009174"/>
</dbReference>